<feature type="transmembrane region" description="Helical" evidence="6">
    <location>
        <begin position="140"/>
        <end position="164"/>
    </location>
</feature>
<reference evidence="7 8" key="1">
    <citation type="submission" date="2015-11" db="EMBL/GenBank/DDBJ databases">
        <authorList>
            <person name="Zhang Y."/>
            <person name="Guo Z."/>
        </authorList>
    </citation>
    <scope>NUCLEOTIDE SEQUENCE [LARGE SCALE GENOMIC DNA]</scope>
    <source>
        <strain evidence="7 8">KCTC 12086</strain>
    </source>
</reference>
<dbReference type="RefSeq" id="WP_058032339.1">
    <property type="nucleotide sequence ID" value="NZ_CP013188.1"/>
</dbReference>
<evidence type="ECO:0000256" key="5">
    <source>
        <dbReference type="ARBA" id="ARBA00023136"/>
    </source>
</evidence>
<dbReference type="Pfam" id="PF01810">
    <property type="entry name" value="LysE"/>
    <property type="match status" value="1"/>
</dbReference>
<gene>
    <name evidence="7" type="ORF">PP2015_4019</name>
</gene>
<evidence type="ECO:0000313" key="7">
    <source>
        <dbReference type="EMBL" id="ALO44487.1"/>
    </source>
</evidence>
<comment type="subcellular location">
    <subcellularLocation>
        <location evidence="1">Cell membrane</location>
        <topology evidence="1">Multi-pass membrane protein</topology>
    </subcellularLocation>
</comment>
<proteinExistence type="predicted"/>
<dbReference type="PATRIC" id="fig|161398.10.peg.4122"/>
<dbReference type="InterPro" id="IPR001123">
    <property type="entry name" value="LeuE-type"/>
</dbReference>
<dbReference type="GO" id="GO:0033228">
    <property type="term" value="P:cysteine export across plasma membrane"/>
    <property type="evidence" value="ECO:0007669"/>
    <property type="project" value="TreeGrafter"/>
</dbReference>
<organism evidence="7 8">
    <name type="scientific">Pseudoalteromonas phenolica</name>
    <dbReference type="NCBI Taxonomy" id="161398"/>
    <lineage>
        <taxon>Bacteria</taxon>
        <taxon>Pseudomonadati</taxon>
        <taxon>Pseudomonadota</taxon>
        <taxon>Gammaproteobacteria</taxon>
        <taxon>Alteromonadales</taxon>
        <taxon>Pseudoalteromonadaceae</taxon>
        <taxon>Pseudoalteromonas</taxon>
    </lineage>
</organism>
<sequence length="197" mass="21662">MTQEIILAFIAFAFVSSITPGPNNLMLMSSGANFGFKMTVPHLMGVVVGFAIMIELVGLGVMQLFNAFPVTYEILKFVSIGYLLYLTYKIATAKPSTENQIEEKSKPLTFVQATLFQWVNPKAWTMALTAVSVYAPEQTLLSVSIISVIFAIVGFPCVASWIVLGQKMQAMLKQPSHMQKFNWAMAGLLVISIIPTL</sequence>
<dbReference type="AlphaFoldDB" id="A0A0S2K7U6"/>
<evidence type="ECO:0000256" key="2">
    <source>
        <dbReference type="ARBA" id="ARBA00022475"/>
    </source>
</evidence>
<keyword evidence="4 6" id="KW-1133">Transmembrane helix</keyword>
<dbReference type="OrthoDB" id="9812084at2"/>
<keyword evidence="8" id="KW-1185">Reference proteome</keyword>
<dbReference type="GO" id="GO:0015171">
    <property type="term" value="F:amino acid transmembrane transporter activity"/>
    <property type="evidence" value="ECO:0007669"/>
    <property type="project" value="TreeGrafter"/>
</dbReference>
<evidence type="ECO:0000313" key="8">
    <source>
        <dbReference type="Proteomes" id="UP000061457"/>
    </source>
</evidence>
<dbReference type="KEGG" id="pphe:PP2015_4019"/>
<keyword evidence="3 6" id="KW-0812">Transmembrane</keyword>
<evidence type="ECO:0000256" key="1">
    <source>
        <dbReference type="ARBA" id="ARBA00004651"/>
    </source>
</evidence>
<dbReference type="GO" id="GO:0005886">
    <property type="term" value="C:plasma membrane"/>
    <property type="evidence" value="ECO:0007669"/>
    <property type="project" value="UniProtKB-SubCell"/>
</dbReference>
<keyword evidence="2" id="KW-1003">Cell membrane</keyword>
<evidence type="ECO:0000256" key="4">
    <source>
        <dbReference type="ARBA" id="ARBA00022989"/>
    </source>
</evidence>
<evidence type="ECO:0000256" key="3">
    <source>
        <dbReference type="ARBA" id="ARBA00022692"/>
    </source>
</evidence>
<evidence type="ECO:0000256" key="6">
    <source>
        <dbReference type="SAM" id="Phobius"/>
    </source>
</evidence>
<keyword evidence="5 6" id="KW-0472">Membrane</keyword>
<dbReference type="PANTHER" id="PTHR30086">
    <property type="entry name" value="ARGININE EXPORTER PROTEIN ARGO"/>
    <property type="match status" value="1"/>
</dbReference>
<name>A0A0S2K7U6_9GAMM</name>
<protein>
    <submittedName>
        <fullName evidence="7">Amino acid transporter LysE</fullName>
    </submittedName>
</protein>
<dbReference type="STRING" id="161398.PP2015_4019"/>
<dbReference type="Proteomes" id="UP000061457">
    <property type="component" value="Chromosome II"/>
</dbReference>
<accession>A0A0S2K7U6</accession>
<dbReference type="EMBL" id="CP013188">
    <property type="protein sequence ID" value="ALO44487.1"/>
    <property type="molecule type" value="Genomic_DNA"/>
</dbReference>
<dbReference type="PANTHER" id="PTHR30086:SF20">
    <property type="entry name" value="ARGININE EXPORTER PROTEIN ARGO-RELATED"/>
    <property type="match status" value="1"/>
</dbReference>
<feature type="transmembrane region" description="Helical" evidence="6">
    <location>
        <begin position="41"/>
        <end position="62"/>
    </location>
</feature>